<gene>
    <name evidence="2" type="ORF">LCGC14_2470430</name>
</gene>
<organism evidence="2">
    <name type="scientific">marine sediment metagenome</name>
    <dbReference type="NCBI Taxonomy" id="412755"/>
    <lineage>
        <taxon>unclassified sequences</taxon>
        <taxon>metagenomes</taxon>
        <taxon>ecological metagenomes</taxon>
    </lineage>
</organism>
<feature type="region of interest" description="Disordered" evidence="1">
    <location>
        <begin position="294"/>
        <end position="357"/>
    </location>
</feature>
<evidence type="ECO:0000256" key="1">
    <source>
        <dbReference type="SAM" id="MobiDB-lite"/>
    </source>
</evidence>
<evidence type="ECO:0000313" key="2">
    <source>
        <dbReference type="EMBL" id="KKL18946.1"/>
    </source>
</evidence>
<name>A0A0F9DMM9_9ZZZZ</name>
<protein>
    <submittedName>
        <fullName evidence="2">Uncharacterized protein</fullName>
    </submittedName>
</protein>
<feature type="compositionally biased region" description="Basic and acidic residues" evidence="1">
    <location>
        <begin position="331"/>
        <end position="342"/>
    </location>
</feature>
<reference evidence="2" key="1">
    <citation type="journal article" date="2015" name="Nature">
        <title>Complex archaea that bridge the gap between prokaryotes and eukaryotes.</title>
        <authorList>
            <person name="Spang A."/>
            <person name="Saw J.H."/>
            <person name="Jorgensen S.L."/>
            <person name="Zaremba-Niedzwiedzka K."/>
            <person name="Martijn J."/>
            <person name="Lind A.E."/>
            <person name="van Eijk R."/>
            <person name="Schleper C."/>
            <person name="Guy L."/>
            <person name="Ettema T.J."/>
        </authorList>
    </citation>
    <scope>NUCLEOTIDE SEQUENCE</scope>
</reference>
<sequence length="357" mass="39930">SLSNTGNVATASASNFRDWRRLTGRGIFEVNEAVTRSFNKWKSMVTQILRDTAQPIIQEFSGSPQATPEQLRERGAFFHYAPGEQGLVRVPPAALPIEVQSNLQETRREMQKGSFNDSVYGMFDGKKPPGYTLSLLASASANQILYPYMDGKNYVFAECDSFWLNKTKKFGKTFVVQGDFLEDINAEDIPDDVLVTVKSDIATPKDWMERATVANMMEKHVDETTLITEVYRLTDPQGIKRRKSLDRVLKHEMTQQIELVAGYYAHADYLTSRGDARQARIFRNAAAKMEAQFGQPANGLPNPADASRVNRQIEEGSPEERARIDPSVSPPEERGFTPESLRRSIGQGSLRTVPGAT</sequence>
<feature type="non-terminal residue" evidence="2">
    <location>
        <position position="1"/>
    </location>
</feature>
<proteinExistence type="predicted"/>
<dbReference type="AlphaFoldDB" id="A0A0F9DMM9"/>
<comment type="caution">
    <text evidence="2">The sequence shown here is derived from an EMBL/GenBank/DDBJ whole genome shotgun (WGS) entry which is preliminary data.</text>
</comment>
<feature type="compositionally biased region" description="Basic and acidic residues" evidence="1">
    <location>
        <begin position="311"/>
        <end position="324"/>
    </location>
</feature>
<dbReference type="EMBL" id="LAZR01038669">
    <property type="protein sequence ID" value="KKL18946.1"/>
    <property type="molecule type" value="Genomic_DNA"/>
</dbReference>
<accession>A0A0F9DMM9</accession>